<dbReference type="Proteomes" id="UP000053820">
    <property type="component" value="Unassembled WGS sequence"/>
</dbReference>
<accession>A0A0C9W3X7</accession>
<reference evidence="2 3" key="1">
    <citation type="submission" date="2014-04" db="EMBL/GenBank/DDBJ databases">
        <title>Evolutionary Origins and Diversification of the Mycorrhizal Mutualists.</title>
        <authorList>
            <consortium name="DOE Joint Genome Institute"/>
            <consortium name="Mycorrhizal Genomics Consortium"/>
            <person name="Kohler A."/>
            <person name="Kuo A."/>
            <person name="Nagy L.G."/>
            <person name="Floudas D."/>
            <person name="Copeland A."/>
            <person name="Barry K.W."/>
            <person name="Cichocki N."/>
            <person name="Veneault-Fourrey C."/>
            <person name="LaButti K."/>
            <person name="Lindquist E.A."/>
            <person name="Lipzen A."/>
            <person name="Lundell T."/>
            <person name="Morin E."/>
            <person name="Murat C."/>
            <person name="Riley R."/>
            <person name="Ohm R."/>
            <person name="Sun H."/>
            <person name="Tunlid A."/>
            <person name="Henrissat B."/>
            <person name="Grigoriev I.V."/>
            <person name="Hibbett D.S."/>
            <person name="Martin F."/>
        </authorList>
    </citation>
    <scope>NUCLEOTIDE SEQUENCE [LARGE SCALE GENOMIC DNA]</scope>
    <source>
        <strain evidence="2 3">MD-312</strain>
    </source>
</reference>
<dbReference type="AlphaFoldDB" id="A0A0C9W3X7"/>
<gene>
    <name evidence="2" type="ORF">HYDPIDRAFT_169926</name>
</gene>
<proteinExistence type="predicted"/>
<name>A0A0C9W3X7_9AGAM</name>
<sequence length="110" mass="11930">MALFSEEVKAQFIWWEECNQMWWGHLAINSQPVSSDPGINCSKDFLSLIQCNGGAAGTGAASQPTSGVTADRIEHDLEDQGDTEGHSGATGLEYDAVHPVLPMKILLWTL</sequence>
<evidence type="ECO:0000313" key="3">
    <source>
        <dbReference type="Proteomes" id="UP000053820"/>
    </source>
</evidence>
<dbReference type="EMBL" id="KN839866">
    <property type="protein sequence ID" value="KIJ61033.1"/>
    <property type="molecule type" value="Genomic_DNA"/>
</dbReference>
<dbReference type="HOGENOM" id="CLU_2171412_0_0_1"/>
<feature type="region of interest" description="Disordered" evidence="1">
    <location>
        <begin position="55"/>
        <end position="90"/>
    </location>
</feature>
<protein>
    <submittedName>
        <fullName evidence="2">Uncharacterized protein</fullName>
    </submittedName>
</protein>
<keyword evidence="3" id="KW-1185">Reference proteome</keyword>
<organism evidence="2 3">
    <name type="scientific">Hydnomerulius pinastri MD-312</name>
    <dbReference type="NCBI Taxonomy" id="994086"/>
    <lineage>
        <taxon>Eukaryota</taxon>
        <taxon>Fungi</taxon>
        <taxon>Dikarya</taxon>
        <taxon>Basidiomycota</taxon>
        <taxon>Agaricomycotina</taxon>
        <taxon>Agaricomycetes</taxon>
        <taxon>Agaricomycetidae</taxon>
        <taxon>Boletales</taxon>
        <taxon>Boletales incertae sedis</taxon>
        <taxon>Leucogyrophana</taxon>
    </lineage>
</organism>
<evidence type="ECO:0000256" key="1">
    <source>
        <dbReference type="SAM" id="MobiDB-lite"/>
    </source>
</evidence>
<dbReference type="OrthoDB" id="2678246at2759"/>
<evidence type="ECO:0000313" key="2">
    <source>
        <dbReference type="EMBL" id="KIJ61033.1"/>
    </source>
</evidence>